<dbReference type="InterPro" id="IPR033403">
    <property type="entry name" value="DUF5110"/>
</dbReference>
<evidence type="ECO:0000313" key="2">
    <source>
        <dbReference type="EMBL" id="HJC36664.1"/>
    </source>
</evidence>
<protein>
    <submittedName>
        <fullName evidence="2">DUF5110 domain-containing protein</fullName>
    </submittedName>
</protein>
<dbReference type="PROSITE" id="PS00018">
    <property type="entry name" value="EF_HAND_1"/>
    <property type="match status" value="1"/>
</dbReference>
<dbReference type="Pfam" id="PF00754">
    <property type="entry name" value="F5_F8_type_C"/>
    <property type="match status" value="1"/>
</dbReference>
<evidence type="ECO:0000313" key="3">
    <source>
        <dbReference type="Proteomes" id="UP000823896"/>
    </source>
</evidence>
<dbReference type="Pfam" id="PF17137">
    <property type="entry name" value="DUF5110"/>
    <property type="match status" value="1"/>
</dbReference>
<dbReference type="InterPro" id="IPR013780">
    <property type="entry name" value="Glyco_hydro_b"/>
</dbReference>
<dbReference type="Gene3D" id="2.60.40.1180">
    <property type="entry name" value="Golgi alpha-mannosidase II"/>
    <property type="match status" value="2"/>
</dbReference>
<reference evidence="2" key="2">
    <citation type="submission" date="2021-04" db="EMBL/GenBank/DDBJ databases">
        <authorList>
            <person name="Gilroy R."/>
        </authorList>
    </citation>
    <scope>NUCLEOTIDE SEQUENCE</scope>
    <source>
        <strain evidence="2">CHK187-11901</strain>
    </source>
</reference>
<reference evidence="2" key="1">
    <citation type="journal article" date="2021" name="PeerJ">
        <title>Extensive microbial diversity within the chicken gut microbiome revealed by metagenomics and culture.</title>
        <authorList>
            <person name="Gilroy R."/>
            <person name="Ravi A."/>
            <person name="Getino M."/>
            <person name="Pursley I."/>
            <person name="Horton D.L."/>
            <person name="Alikhan N.F."/>
            <person name="Baker D."/>
            <person name="Gharbi K."/>
            <person name="Hall N."/>
            <person name="Watson M."/>
            <person name="Adriaenssens E.M."/>
            <person name="Foster-Nyarko E."/>
            <person name="Jarju S."/>
            <person name="Secka A."/>
            <person name="Antonio M."/>
            <person name="Oren A."/>
            <person name="Chaudhuri R.R."/>
            <person name="La Ragione R."/>
            <person name="Hildebrand F."/>
            <person name="Pallen M.J."/>
        </authorList>
    </citation>
    <scope>NUCLEOTIDE SEQUENCE</scope>
    <source>
        <strain evidence="2">CHK187-11901</strain>
    </source>
</reference>
<dbReference type="InterPro" id="IPR018247">
    <property type="entry name" value="EF_Hand_1_Ca_BS"/>
</dbReference>
<organism evidence="2 3">
    <name type="scientific">Candidatus Merdibacter merdavium</name>
    <dbReference type="NCBI Taxonomy" id="2838692"/>
    <lineage>
        <taxon>Bacteria</taxon>
        <taxon>Bacillati</taxon>
        <taxon>Bacillota</taxon>
        <taxon>Erysipelotrichia</taxon>
        <taxon>Erysipelotrichales</taxon>
        <taxon>Erysipelotrichaceae</taxon>
        <taxon>Merdibacter</taxon>
    </lineage>
</organism>
<feature type="domain" description="F5/8 type C" evidence="1">
    <location>
        <begin position="291"/>
        <end position="436"/>
    </location>
</feature>
<proteinExistence type="predicted"/>
<dbReference type="InterPro" id="IPR000421">
    <property type="entry name" value="FA58C"/>
</dbReference>
<gene>
    <name evidence="2" type="ORF">H9702_05990</name>
</gene>
<dbReference type="CDD" id="cd00063">
    <property type="entry name" value="FN3"/>
    <property type="match status" value="1"/>
</dbReference>
<dbReference type="InterPro" id="IPR036116">
    <property type="entry name" value="FN3_sf"/>
</dbReference>
<sequence>MTGLTLCLEQHTGGKVVNSIDAPLWKLPLFVKSGAIIPMTVENNSVQELTGEEPRIFDVYPDGDSSFTLYDDDGYSQAYQNGEGSFTEITSHEQDGTADIIVGKMSGSFEGMKSERETQFIVHTYAKPQSVQATVGGSEAELQEVADRAAFDDAAGNVYYYDEAPANSAYYEGAGTGAPRLYVKIAATDITANEVKLHVEGIVNRVEQEIVDDTLPMAATAPQIAETSSSAITLSFDVPEGMQADLEIDGMLYENVTSSFIHDSLNPDEEHTYRLRYTNTLGSGEFSEQVSAKTDLDPYRNVISGAEATANSYEDIPGDSYPPQNLVDGDLASQWYSNWDDQKYYTEPKIIDIDLQMAYQLDKLEYINDGTSQILDHEILISKDGVHYEQLDASVWEKQYQNDFEFDGRIARYVRIISHDQRFNSGNEIRIYKVDGTDGFSEADCNGDRMLSNDDLTFLKNYMGVDRIISACGIR</sequence>
<accession>A0A9D2NRL7</accession>
<dbReference type="Proteomes" id="UP000823896">
    <property type="component" value="Unassembled WGS sequence"/>
</dbReference>
<name>A0A9D2NRL7_9FIRM</name>
<dbReference type="Gene3D" id="2.60.120.260">
    <property type="entry name" value="Galactose-binding domain-like"/>
    <property type="match status" value="1"/>
</dbReference>
<comment type="caution">
    <text evidence="2">The sequence shown here is derived from an EMBL/GenBank/DDBJ whole genome shotgun (WGS) entry which is preliminary data.</text>
</comment>
<dbReference type="SUPFAM" id="SSF49265">
    <property type="entry name" value="Fibronectin type III"/>
    <property type="match status" value="1"/>
</dbReference>
<dbReference type="PROSITE" id="PS50022">
    <property type="entry name" value="FA58C_3"/>
    <property type="match status" value="1"/>
</dbReference>
<dbReference type="InterPro" id="IPR003961">
    <property type="entry name" value="FN3_dom"/>
</dbReference>
<dbReference type="EMBL" id="DWWM01000040">
    <property type="protein sequence ID" value="HJC36664.1"/>
    <property type="molecule type" value="Genomic_DNA"/>
</dbReference>
<dbReference type="InterPro" id="IPR008979">
    <property type="entry name" value="Galactose-bd-like_sf"/>
</dbReference>
<dbReference type="AlphaFoldDB" id="A0A9D2NRL7"/>
<evidence type="ECO:0000259" key="1">
    <source>
        <dbReference type="PROSITE" id="PS50022"/>
    </source>
</evidence>
<dbReference type="SUPFAM" id="SSF49785">
    <property type="entry name" value="Galactose-binding domain-like"/>
    <property type="match status" value="1"/>
</dbReference>